<keyword evidence="2" id="KW-0812">Transmembrane</keyword>
<feature type="transmembrane region" description="Helical" evidence="2">
    <location>
        <begin position="43"/>
        <end position="63"/>
    </location>
</feature>
<evidence type="ECO:0000313" key="3">
    <source>
        <dbReference type="EMBL" id="TWT78507.1"/>
    </source>
</evidence>
<accession>A0A5C5YVF7</accession>
<dbReference type="EMBL" id="SJPO01000002">
    <property type="protein sequence ID" value="TWT78507.1"/>
    <property type="molecule type" value="Genomic_DNA"/>
</dbReference>
<feature type="transmembrane region" description="Helical" evidence="2">
    <location>
        <begin position="20"/>
        <end position="37"/>
    </location>
</feature>
<evidence type="ECO:0000256" key="2">
    <source>
        <dbReference type="SAM" id="Phobius"/>
    </source>
</evidence>
<reference evidence="3 4" key="1">
    <citation type="submission" date="2019-02" db="EMBL/GenBank/DDBJ databases">
        <title>Deep-cultivation of Planctomycetes and their phenomic and genomic characterization uncovers novel biology.</title>
        <authorList>
            <person name="Wiegand S."/>
            <person name="Jogler M."/>
            <person name="Boedeker C."/>
            <person name="Pinto D."/>
            <person name="Vollmers J."/>
            <person name="Rivas-Marin E."/>
            <person name="Kohn T."/>
            <person name="Peeters S.H."/>
            <person name="Heuer A."/>
            <person name="Rast P."/>
            <person name="Oberbeckmann S."/>
            <person name="Bunk B."/>
            <person name="Jeske O."/>
            <person name="Meyerdierks A."/>
            <person name="Storesund J.E."/>
            <person name="Kallscheuer N."/>
            <person name="Luecker S."/>
            <person name="Lage O.M."/>
            <person name="Pohl T."/>
            <person name="Merkel B.J."/>
            <person name="Hornburger P."/>
            <person name="Mueller R.-W."/>
            <person name="Bruemmer F."/>
            <person name="Labrenz M."/>
            <person name="Spormann A.M."/>
            <person name="Op Den Camp H."/>
            <person name="Overmann J."/>
            <person name="Amann R."/>
            <person name="Jetten M.S.M."/>
            <person name="Mascher T."/>
            <person name="Medema M.H."/>
            <person name="Devos D.P."/>
            <person name="Kaster A.-K."/>
            <person name="Ovreas L."/>
            <person name="Rohde M."/>
            <person name="Galperin M.Y."/>
            <person name="Jogler C."/>
        </authorList>
    </citation>
    <scope>NUCLEOTIDE SEQUENCE [LARGE SCALE GENOMIC DNA]</scope>
    <source>
        <strain evidence="3 4">Pla123a</strain>
    </source>
</reference>
<feature type="region of interest" description="Disordered" evidence="1">
    <location>
        <begin position="69"/>
        <end position="89"/>
    </location>
</feature>
<name>A0A5C5YVF7_9BACT</name>
<dbReference type="RefSeq" id="WP_146585024.1">
    <property type="nucleotide sequence ID" value="NZ_SJPO01000002.1"/>
</dbReference>
<gene>
    <name evidence="3" type="ORF">Pla123a_13000</name>
</gene>
<comment type="caution">
    <text evidence="3">The sequence shown here is derived from an EMBL/GenBank/DDBJ whole genome shotgun (WGS) entry which is preliminary data.</text>
</comment>
<keyword evidence="2" id="KW-1133">Transmembrane helix</keyword>
<keyword evidence="4" id="KW-1185">Reference proteome</keyword>
<dbReference type="OrthoDB" id="9978377at2"/>
<evidence type="ECO:0000313" key="4">
    <source>
        <dbReference type="Proteomes" id="UP000318478"/>
    </source>
</evidence>
<organism evidence="3 4">
    <name type="scientific">Posidoniimonas polymericola</name>
    <dbReference type="NCBI Taxonomy" id="2528002"/>
    <lineage>
        <taxon>Bacteria</taxon>
        <taxon>Pseudomonadati</taxon>
        <taxon>Planctomycetota</taxon>
        <taxon>Planctomycetia</taxon>
        <taxon>Pirellulales</taxon>
        <taxon>Lacipirellulaceae</taxon>
        <taxon>Posidoniimonas</taxon>
    </lineage>
</organism>
<evidence type="ECO:0000256" key="1">
    <source>
        <dbReference type="SAM" id="MobiDB-lite"/>
    </source>
</evidence>
<protein>
    <submittedName>
        <fullName evidence="3">Uncharacterized protein</fullName>
    </submittedName>
</protein>
<dbReference type="AlphaFoldDB" id="A0A5C5YVF7"/>
<sequence>MPPASNPLGSVRLRGGSFRATVTWGLVGAAIGALFLVHAETAWLVLLANLFGLAVAWFVTRVCGLPRDGALRSERSQGPPIAGRIAPDA</sequence>
<dbReference type="Proteomes" id="UP000318478">
    <property type="component" value="Unassembled WGS sequence"/>
</dbReference>
<keyword evidence="2" id="KW-0472">Membrane</keyword>
<proteinExistence type="predicted"/>